<feature type="compositionally biased region" description="Polar residues" evidence="1">
    <location>
        <begin position="18"/>
        <end position="27"/>
    </location>
</feature>
<dbReference type="OrthoDB" id="4188844at2759"/>
<proteinExistence type="predicted"/>
<comment type="caution">
    <text evidence="2">The sequence shown here is derived from an EMBL/GenBank/DDBJ whole genome shotgun (WGS) entry which is preliminary data.</text>
</comment>
<name>A0A9P5C0V9_9PLEO</name>
<dbReference type="Proteomes" id="UP000758155">
    <property type="component" value="Unassembled WGS sequence"/>
</dbReference>
<dbReference type="AlphaFoldDB" id="A0A9P5C0V9"/>
<reference evidence="2" key="1">
    <citation type="submission" date="2019-04" db="EMBL/GenBank/DDBJ databases">
        <title>Sequencing of skin fungus with MAO and IRED activity.</title>
        <authorList>
            <person name="Marsaioli A.J."/>
            <person name="Bonatto J.M.C."/>
            <person name="Reis Junior O."/>
        </authorList>
    </citation>
    <scope>NUCLEOTIDE SEQUENCE</scope>
    <source>
        <strain evidence="2">28M1</strain>
    </source>
</reference>
<evidence type="ECO:0000313" key="2">
    <source>
        <dbReference type="EMBL" id="KAF3038137.1"/>
    </source>
</evidence>
<organism evidence="2 3">
    <name type="scientific">Didymella heteroderae</name>
    <dbReference type="NCBI Taxonomy" id="1769908"/>
    <lineage>
        <taxon>Eukaryota</taxon>
        <taxon>Fungi</taxon>
        <taxon>Dikarya</taxon>
        <taxon>Ascomycota</taxon>
        <taxon>Pezizomycotina</taxon>
        <taxon>Dothideomycetes</taxon>
        <taxon>Pleosporomycetidae</taxon>
        <taxon>Pleosporales</taxon>
        <taxon>Pleosporineae</taxon>
        <taxon>Didymellaceae</taxon>
        <taxon>Didymella</taxon>
    </lineage>
</organism>
<protein>
    <submittedName>
        <fullName evidence="2">Uncharacterized protein</fullName>
    </submittedName>
</protein>
<evidence type="ECO:0000313" key="3">
    <source>
        <dbReference type="Proteomes" id="UP000758155"/>
    </source>
</evidence>
<evidence type="ECO:0000256" key="1">
    <source>
        <dbReference type="SAM" id="MobiDB-lite"/>
    </source>
</evidence>
<accession>A0A9P5C0V9</accession>
<gene>
    <name evidence="2" type="ORF">E8E12_006477</name>
</gene>
<dbReference type="EMBL" id="SWKV01000038">
    <property type="protein sequence ID" value="KAF3038137.1"/>
    <property type="molecule type" value="Genomic_DNA"/>
</dbReference>
<keyword evidence="3" id="KW-1185">Reference proteome</keyword>
<sequence>MDHTRAVRPPPGARRNLFQGTRRQNPTAVRPDTATIFQQPAEDEMVERKPDGDYAMFAPQTVYKHMALGLGNGRESDEETEQENQIIELYGQKNAHWDKEAVEAEVKAALKSSLAKKIASIDDDRWMFVGDADALGKK</sequence>
<feature type="region of interest" description="Disordered" evidence="1">
    <location>
        <begin position="1"/>
        <end position="43"/>
    </location>
</feature>